<evidence type="ECO:0000256" key="3">
    <source>
        <dbReference type="ARBA" id="ARBA00022729"/>
    </source>
</evidence>
<dbReference type="InterPro" id="IPR016148">
    <property type="entry name" value="Pili_assmbl_chaperone_C"/>
</dbReference>
<dbReference type="InterPro" id="IPR001829">
    <property type="entry name" value="Pili_assmbl_chaperone_bac"/>
</dbReference>
<dbReference type="RefSeq" id="WP_004919958.1">
    <property type="nucleotide sequence ID" value="NC_017731.1"/>
</dbReference>
<protein>
    <submittedName>
        <fullName evidence="8">Fimbrial chaperone</fullName>
    </submittedName>
</protein>
<dbReference type="PRINTS" id="PR00969">
    <property type="entry name" value="CHAPERONPILI"/>
</dbReference>
<evidence type="ECO:0000256" key="5">
    <source>
        <dbReference type="ARBA" id="ARBA00023186"/>
    </source>
</evidence>
<organism evidence="8 9">
    <name type="scientific">Providencia stuartii (strain MRSN 2154)</name>
    <dbReference type="NCBI Taxonomy" id="1157951"/>
    <lineage>
        <taxon>Bacteria</taxon>
        <taxon>Pseudomonadati</taxon>
        <taxon>Pseudomonadota</taxon>
        <taxon>Gammaproteobacteria</taxon>
        <taxon>Enterobacterales</taxon>
        <taxon>Morganellaceae</taxon>
        <taxon>Providencia</taxon>
    </lineage>
</organism>
<dbReference type="Proteomes" id="UP000005012">
    <property type="component" value="Chromosome"/>
</dbReference>
<dbReference type="GO" id="GO:0030288">
    <property type="term" value="C:outer membrane-bounded periplasmic space"/>
    <property type="evidence" value="ECO:0007669"/>
    <property type="project" value="InterPro"/>
</dbReference>
<dbReference type="InterPro" id="IPR050643">
    <property type="entry name" value="Periplasmic_pilus_chap"/>
</dbReference>
<proteinExistence type="inferred from homology"/>
<dbReference type="SUPFAM" id="SSF49354">
    <property type="entry name" value="PapD-like"/>
    <property type="match status" value="1"/>
</dbReference>
<keyword evidence="3" id="KW-0732">Signal</keyword>
<keyword evidence="5" id="KW-0143">Chaperone</keyword>
<dbReference type="Pfam" id="PF02753">
    <property type="entry name" value="PapD_C"/>
    <property type="match status" value="1"/>
</dbReference>
<dbReference type="InterPro" id="IPR036316">
    <property type="entry name" value="Pili_assmbl_chap_C_dom_sf"/>
</dbReference>
<dbReference type="GeneID" id="93519262"/>
<dbReference type="KEGG" id="psi:S70_21115"/>
<evidence type="ECO:0000256" key="4">
    <source>
        <dbReference type="ARBA" id="ARBA00022764"/>
    </source>
</evidence>
<comment type="subcellular location">
    <subcellularLocation>
        <location evidence="1">Periplasm</location>
    </subcellularLocation>
</comment>
<evidence type="ECO:0000259" key="7">
    <source>
        <dbReference type="Pfam" id="PF02753"/>
    </source>
</evidence>
<dbReference type="AlphaFoldDB" id="A0A140NVM2"/>
<keyword evidence="4" id="KW-0574">Periplasm</keyword>
<dbReference type="OrthoDB" id="6454474at2"/>
<dbReference type="SUPFAM" id="SSF49584">
    <property type="entry name" value="Periplasmic chaperone C-domain"/>
    <property type="match status" value="1"/>
</dbReference>
<evidence type="ECO:0000313" key="8">
    <source>
        <dbReference type="EMBL" id="AFH96002.1"/>
    </source>
</evidence>
<comment type="similarity">
    <text evidence="2">Belongs to the periplasmic pilus chaperone family.</text>
</comment>
<feature type="domain" description="Pili assembly chaperone N-terminal" evidence="6">
    <location>
        <begin position="34"/>
        <end position="155"/>
    </location>
</feature>
<evidence type="ECO:0000256" key="1">
    <source>
        <dbReference type="ARBA" id="ARBA00004418"/>
    </source>
</evidence>
<gene>
    <name evidence="8" type="ordered locus">S70_21115</name>
</gene>
<evidence type="ECO:0000259" key="6">
    <source>
        <dbReference type="Pfam" id="PF00345"/>
    </source>
</evidence>
<feature type="domain" description="Pili assembly chaperone C-terminal" evidence="7">
    <location>
        <begin position="178"/>
        <end position="237"/>
    </location>
</feature>
<dbReference type="PANTHER" id="PTHR30251:SF2">
    <property type="entry name" value="FIMBRIAL CHAPERONE YADV-RELATED"/>
    <property type="match status" value="1"/>
</dbReference>
<reference evidence="9" key="2">
    <citation type="submission" date="2012-04" db="EMBL/GenBank/DDBJ databases">
        <title>Complete genome sequence of Providencia stuartii clinical isolate MRSN 2154.</title>
        <authorList>
            <person name="Clifford R.J."/>
            <person name="Hang J."/>
            <person name="Riley M.C."/>
            <person name="Onmus-Leone F."/>
            <person name="Kuschner R.A."/>
            <person name="Lesho E.P."/>
            <person name="Waterman P.E."/>
        </authorList>
    </citation>
    <scope>NUCLEOTIDE SEQUENCE [LARGE SCALE GENOMIC DNA]</scope>
    <source>
        <strain evidence="9">MRSN 2154</strain>
    </source>
</reference>
<dbReference type="InterPro" id="IPR013783">
    <property type="entry name" value="Ig-like_fold"/>
</dbReference>
<dbReference type="GO" id="GO:0071555">
    <property type="term" value="P:cell wall organization"/>
    <property type="evidence" value="ECO:0007669"/>
    <property type="project" value="InterPro"/>
</dbReference>
<dbReference type="PATRIC" id="fig|1157951.4.peg.4241"/>
<sequence length="249" mass="28097">MSIVKKIIILIVSFVYYMGSSFANTDIMNGLLFSPERIVYKESEKNGVSTMLENANSEAILVQSQIIAANEKTLKPLINKESDIFLITPPLHRLDSGVRYSWKIQRVADGNLAKDRESVFYVSLRIIPEVSDKNTSEFIVTPTLYLKMLYRPKAIEELRIDKEVEKMRFSINKNKLTIKNPSALSITLTSLTIGSYKVPMKLIDDSIPPFSENQIELPQSVSGEVTWQALNEYGLITKLSTGVLDESIL</sequence>
<dbReference type="HOGENOM" id="CLU_070768_2_2_6"/>
<evidence type="ECO:0000313" key="9">
    <source>
        <dbReference type="Proteomes" id="UP000005012"/>
    </source>
</evidence>
<evidence type="ECO:0000256" key="2">
    <source>
        <dbReference type="ARBA" id="ARBA00007399"/>
    </source>
</evidence>
<dbReference type="Gene3D" id="2.60.40.10">
    <property type="entry name" value="Immunoglobulins"/>
    <property type="match status" value="2"/>
</dbReference>
<dbReference type="PANTHER" id="PTHR30251">
    <property type="entry name" value="PILUS ASSEMBLY CHAPERONE"/>
    <property type="match status" value="1"/>
</dbReference>
<reference evidence="8 9" key="1">
    <citation type="journal article" date="2012" name="J. Bacteriol.">
        <title>Complete Genome Sequence of Providencia stuartii Clinical Isolate MRSN 2154.</title>
        <authorList>
            <person name="Clifford R.J."/>
            <person name="Hang J."/>
            <person name="Riley M.C."/>
            <person name="Onmus-Leone F."/>
            <person name="Kuschner R.A."/>
            <person name="Lesho E.P."/>
            <person name="Waterman P.E."/>
        </authorList>
    </citation>
    <scope>NUCLEOTIDE SEQUENCE [LARGE SCALE GENOMIC DNA]</scope>
    <source>
        <strain evidence="8 9">MRSN 2154</strain>
    </source>
</reference>
<dbReference type="EMBL" id="CP003488">
    <property type="protein sequence ID" value="AFH96002.1"/>
    <property type="molecule type" value="Genomic_DNA"/>
</dbReference>
<dbReference type="InterPro" id="IPR016147">
    <property type="entry name" value="Pili_assmbl_chaperone_N"/>
</dbReference>
<accession>A0A140NVM2</accession>
<dbReference type="Pfam" id="PF00345">
    <property type="entry name" value="PapD_N"/>
    <property type="match status" value="1"/>
</dbReference>
<dbReference type="InterPro" id="IPR008962">
    <property type="entry name" value="PapD-like_sf"/>
</dbReference>
<name>A0A140NVM2_PROSM</name>